<reference evidence="18 21" key="1">
    <citation type="submission" date="2016-10" db="EMBL/GenBank/DDBJ databases">
        <title>Methanohalophilus halophilus.</title>
        <authorList>
            <person name="L'haridon S."/>
        </authorList>
    </citation>
    <scope>NUCLEOTIDE SEQUENCE [LARGE SCALE GENOMIC DNA]</scope>
    <source>
        <strain evidence="18 21">Z-7982</strain>
    </source>
</reference>
<dbReference type="PANTHER" id="PTHR43047:SF72">
    <property type="entry name" value="OSMOSENSING HISTIDINE PROTEIN KINASE SLN1"/>
    <property type="match status" value="1"/>
</dbReference>
<dbReference type="GO" id="GO:0005886">
    <property type="term" value="C:plasma membrane"/>
    <property type="evidence" value="ECO:0007669"/>
    <property type="project" value="TreeGrafter"/>
</dbReference>
<evidence type="ECO:0000313" key="20">
    <source>
        <dbReference type="EMBL" id="SDW50115.1"/>
    </source>
</evidence>
<dbReference type="EMBL" id="RJJG01000003">
    <property type="protein sequence ID" value="RNI09626.1"/>
    <property type="molecule type" value="Genomic_DNA"/>
</dbReference>
<dbReference type="GO" id="GO:0000155">
    <property type="term" value="F:phosphorelay sensor kinase activity"/>
    <property type="evidence" value="ECO:0007669"/>
    <property type="project" value="InterPro"/>
</dbReference>
<dbReference type="FunFam" id="1.10.287.130:FF:000038">
    <property type="entry name" value="Sensory transduction histidine kinase"/>
    <property type="match status" value="1"/>
</dbReference>
<dbReference type="SUPFAM" id="SSF55785">
    <property type="entry name" value="PYP-like sensor domain (PAS domain)"/>
    <property type="match status" value="2"/>
</dbReference>
<feature type="domain" description="Histidine kinase" evidence="14">
    <location>
        <begin position="389"/>
        <end position="608"/>
    </location>
</feature>
<feature type="domain" description="PAS" evidence="16">
    <location>
        <begin position="118"/>
        <end position="188"/>
    </location>
</feature>
<dbReference type="SUPFAM" id="SSF55874">
    <property type="entry name" value="ATPase domain of HSP90 chaperone/DNA topoisomerase II/histidine kinase"/>
    <property type="match status" value="1"/>
</dbReference>
<organism evidence="18 21">
    <name type="scientific">Methanohalophilus halophilus</name>
    <dbReference type="NCBI Taxonomy" id="2177"/>
    <lineage>
        <taxon>Archaea</taxon>
        <taxon>Methanobacteriati</taxon>
        <taxon>Methanobacteriota</taxon>
        <taxon>Stenosarchaea group</taxon>
        <taxon>Methanomicrobia</taxon>
        <taxon>Methanosarcinales</taxon>
        <taxon>Methanosarcinaceae</taxon>
        <taxon>Methanohalophilus</taxon>
    </lineage>
</organism>
<dbReference type="SMART" id="SM00448">
    <property type="entry name" value="REC"/>
    <property type="match status" value="2"/>
</dbReference>
<dbReference type="Gene3D" id="3.30.565.10">
    <property type="entry name" value="Histidine kinase-like ATPase, C-terminal domain"/>
    <property type="match status" value="1"/>
</dbReference>
<dbReference type="InterPro" id="IPR001789">
    <property type="entry name" value="Sig_transdc_resp-reg_receiver"/>
</dbReference>
<dbReference type="STRING" id="2177.BHR79_07310"/>
<reference evidence="20 22" key="2">
    <citation type="submission" date="2016-10" db="EMBL/GenBank/DDBJ databases">
        <authorList>
            <person name="de Groot N.N."/>
        </authorList>
    </citation>
    <scope>NUCLEOTIDE SEQUENCE [LARGE SCALE GENOMIC DNA]</scope>
    <source>
        <strain evidence="20 22">Z-7982</strain>
    </source>
</reference>
<feature type="domain" description="Response regulatory" evidence="15">
    <location>
        <begin position="769"/>
        <end position="885"/>
    </location>
</feature>
<evidence type="ECO:0000256" key="3">
    <source>
        <dbReference type="ARBA" id="ARBA00012438"/>
    </source>
</evidence>
<dbReference type="Gene3D" id="1.10.287.130">
    <property type="match status" value="1"/>
</dbReference>
<evidence type="ECO:0000259" key="14">
    <source>
        <dbReference type="PROSITE" id="PS50109"/>
    </source>
</evidence>
<keyword evidence="4 12" id="KW-0597">Phosphoprotein</keyword>
<evidence type="ECO:0000256" key="11">
    <source>
        <dbReference type="ARBA" id="ARBA00023306"/>
    </source>
</evidence>
<dbReference type="Pfam" id="PF02518">
    <property type="entry name" value="HATPase_c"/>
    <property type="match status" value="1"/>
</dbReference>
<dbReference type="AlphaFoldDB" id="A0A1L3Q366"/>
<dbReference type="CDD" id="cd00082">
    <property type="entry name" value="HisKA"/>
    <property type="match status" value="1"/>
</dbReference>
<dbReference type="Pfam" id="PF08447">
    <property type="entry name" value="PAS_3"/>
    <property type="match status" value="1"/>
</dbReference>
<dbReference type="Pfam" id="PF00512">
    <property type="entry name" value="HisKA"/>
    <property type="match status" value="1"/>
</dbReference>
<dbReference type="PROSITE" id="PS50110">
    <property type="entry name" value="RESPONSE_REGULATORY"/>
    <property type="match status" value="2"/>
</dbReference>
<dbReference type="Gene3D" id="3.30.450.20">
    <property type="entry name" value="PAS domain"/>
    <property type="match status" value="2"/>
</dbReference>
<dbReference type="SMART" id="SM00388">
    <property type="entry name" value="HisKA"/>
    <property type="match status" value="1"/>
</dbReference>
<comment type="subcellular location">
    <subcellularLocation>
        <location evidence="2">Membrane</location>
    </subcellularLocation>
</comment>
<dbReference type="InterPro" id="IPR036890">
    <property type="entry name" value="HATPase_C_sf"/>
</dbReference>
<comment type="catalytic activity">
    <reaction evidence="1">
        <text>ATP + protein L-histidine = ADP + protein N-phospho-L-histidine.</text>
        <dbReference type="EC" id="2.7.13.3"/>
    </reaction>
</comment>
<dbReference type="Pfam" id="PF13426">
    <property type="entry name" value="PAS_9"/>
    <property type="match status" value="1"/>
</dbReference>
<gene>
    <name evidence="18" type="ORF">BHR79_07310</name>
    <name evidence="19" type="ORF">EFE40_02925</name>
    <name evidence="20" type="ORF">SAMN04515625_1049</name>
</gene>
<evidence type="ECO:0000313" key="21">
    <source>
        <dbReference type="Proteomes" id="UP000186879"/>
    </source>
</evidence>
<evidence type="ECO:0000256" key="5">
    <source>
        <dbReference type="ARBA" id="ARBA00022679"/>
    </source>
</evidence>
<accession>A0A1L3Q366</accession>
<dbReference type="PROSITE" id="PS50112">
    <property type="entry name" value="PAS"/>
    <property type="match status" value="1"/>
</dbReference>
<dbReference type="InterPro" id="IPR004358">
    <property type="entry name" value="Sig_transdc_His_kin-like_C"/>
</dbReference>
<feature type="modified residue" description="4-aspartylphosphate" evidence="12">
    <location>
        <position position="818"/>
    </location>
</feature>
<keyword evidence="13" id="KW-0175">Coiled coil</keyword>
<evidence type="ECO:0000259" key="15">
    <source>
        <dbReference type="PROSITE" id="PS50110"/>
    </source>
</evidence>
<dbReference type="InterPro" id="IPR003594">
    <property type="entry name" value="HATPase_dom"/>
</dbReference>
<evidence type="ECO:0000256" key="12">
    <source>
        <dbReference type="PROSITE-ProRule" id="PRU00169"/>
    </source>
</evidence>
<keyword evidence="11" id="KW-0131">Cell cycle</keyword>
<dbReference type="InterPro" id="IPR003661">
    <property type="entry name" value="HisK_dim/P_dom"/>
</dbReference>
<dbReference type="PRINTS" id="PR00344">
    <property type="entry name" value="BCTRLSENSOR"/>
</dbReference>
<evidence type="ECO:0000313" key="18">
    <source>
        <dbReference type="EMBL" id="APH39307.1"/>
    </source>
</evidence>
<reference evidence="19 23" key="3">
    <citation type="submission" date="2018-10" db="EMBL/GenBank/DDBJ databases">
        <title>Cultivation of a novel Methanohalophilus strain from Kebrit Deep of the Red Sea and a genomic comparison of members of the genus Methanohalophilus.</title>
        <authorList>
            <person name="Guan Y."/>
            <person name="Ngugi D.K."/>
            <person name="Stingl U."/>
        </authorList>
    </citation>
    <scope>NUCLEOTIDE SEQUENCE [LARGE SCALE GENOMIC DNA]</scope>
    <source>
        <strain evidence="19 23">DSM 3094</strain>
    </source>
</reference>
<feature type="domain" description="PAC" evidence="17">
    <location>
        <begin position="318"/>
        <end position="371"/>
    </location>
</feature>
<dbReference type="CDD" id="cd00130">
    <property type="entry name" value="PAS"/>
    <property type="match status" value="1"/>
</dbReference>
<evidence type="ECO:0000259" key="17">
    <source>
        <dbReference type="PROSITE" id="PS50113"/>
    </source>
</evidence>
<keyword evidence="5" id="KW-0808">Transferase</keyword>
<dbReference type="Proteomes" id="UP000186879">
    <property type="component" value="Chromosome"/>
</dbReference>
<keyword evidence="7" id="KW-0418">Kinase</keyword>
<dbReference type="Pfam" id="PF00072">
    <property type="entry name" value="Response_reg"/>
    <property type="match status" value="2"/>
</dbReference>
<dbReference type="InterPro" id="IPR036097">
    <property type="entry name" value="HisK_dim/P_sf"/>
</dbReference>
<evidence type="ECO:0000313" key="23">
    <source>
        <dbReference type="Proteomes" id="UP000267921"/>
    </source>
</evidence>
<dbReference type="SUPFAM" id="SSF52172">
    <property type="entry name" value="CheY-like"/>
    <property type="match status" value="2"/>
</dbReference>
<evidence type="ECO:0000256" key="2">
    <source>
        <dbReference type="ARBA" id="ARBA00004370"/>
    </source>
</evidence>
<evidence type="ECO:0000256" key="13">
    <source>
        <dbReference type="SAM" id="Coils"/>
    </source>
</evidence>
<evidence type="ECO:0000256" key="7">
    <source>
        <dbReference type="ARBA" id="ARBA00022777"/>
    </source>
</evidence>
<dbReference type="EC" id="2.7.13.3" evidence="3"/>
<keyword evidence="8" id="KW-0067">ATP-binding</keyword>
<evidence type="ECO:0000256" key="1">
    <source>
        <dbReference type="ARBA" id="ARBA00000085"/>
    </source>
</evidence>
<keyword evidence="9" id="KW-0902">Two-component regulatory system</keyword>
<evidence type="ECO:0000259" key="16">
    <source>
        <dbReference type="PROSITE" id="PS50112"/>
    </source>
</evidence>
<dbReference type="OrthoDB" id="121589at2157"/>
<keyword evidence="21" id="KW-1185">Reference proteome</keyword>
<dbReference type="EMBL" id="CP017921">
    <property type="protein sequence ID" value="APH39307.1"/>
    <property type="molecule type" value="Genomic_DNA"/>
</dbReference>
<dbReference type="PANTHER" id="PTHR43047">
    <property type="entry name" value="TWO-COMPONENT HISTIDINE PROTEIN KINASE"/>
    <property type="match status" value="1"/>
</dbReference>
<dbReference type="InterPro" id="IPR000700">
    <property type="entry name" value="PAS-assoc_C"/>
</dbReference>
<dbReference type="Proteomes" id="UP000198669">
    <property type="component" value="Unassembled WGS sequence"/>
</dbReference>
<dbReference type="FunFam" id="3.30.565.10:FF:000010">
    <property type="entry name" value="Sensor histidine kinase RcsC"/>
    <property type="match status" value="1"/>
</dbReference>
<protein>
    <recommendedName>
        <fullName evidence="3">histidine kinase</fullName>
        <ecNumber evidence="3">2.7.13.3</ecNumber>
    </recommendedName>
</protein>
<dbReference type="SMART" id="SM00387">
    <property type="entry name" value="HATPase_c"/>
    <property type="match status" value="1"/>
</dbReference>
<dbReference type="GO" id="GO:0005524">
    <property type="term" value="F:ATP binding"/>
    <property type="evidence" value="ECO:0007669"/>
    <property type="project" value="UniProtKB-KW"/>
</dbReference>
<evidence type="ECO:0000313" key="19">
    <source>
        <dbReference type="EMBL" id="RNI09626.1"/>
    </source>
</evidence>
<keyword evidence="10" id="KW-0472">Membrane</keyword>
<dbReference type="EMBL" id="FNMU01000003">
    <property type="protein sequence ID" value="SDW50115.1"/>
    <property type="molecule type" value="Genomic_DNA"/>
</dbReference>
<evidence type="ECO:0000256" key="10">
    <source>
        <dbReference type="ARBA" id="ARBA00023136"/>
    </source>
</evidence>
<feature type="coiled-coil region" evidence="13">
    <location>
        <begin position="224"/>
        <end position="251"/>
    </location>
</feature>
<dbReference type="KEGG" id="mhaz:BHR79_07310"/>
<dbReference type="CDD" id="cd16922">
    <property type="entry name" value="HATPase_EvgS-ArcB-TorS-like"/>
    <property type="match status" value="1"/>
</dbReference>
<feature type="domain" description="Response regulatory" evidence="15">
    <location>
        <begin position="647"/>
        <end position="760"/>
    </location>
</feature>
<dbReference type="GO" id="GO:0009927">
    <property type="term" value="F:histidine phosphotransfer kinase activity"/>
    <property type="evidence" value="ECO:0007669"/>
    <property type="project" value="TreeGrafter"/>
</dbReference>
<dbReference type="InterPro" id="IPR011006">
    <property type="entry name" value="CheY-like_superfamily"/>
</dbReference>
<evidence type="ECO:0000256" key="9">
    <source>
        <dbReference type="ARBA" id="ARBA00023012"/>
    </source>
</evidence>
<dbReference type="RefSeq" id="WP_072561738.1">
    <property type="nucleotide sequence ID" value="NZ_CP017921.1"/>
</dbReference>
<feature type="modified residue" description="4-aspartylphosphate" evidence="12">
    <location>
        <position position="696"/>
    </location>
</feature>
<evidence type="ECO:0000256" key="8">
    <source>
        <dbReference type="ARBA" id="ARBA00022840"/>
    </source>
</evidence>
<dbReference type="SMART" id="SM00086">
    <property type="entry name" value="PAC"/>
    <property type="match status" value="2"/>
</dbReference>
<dbReference type="SUPFAM" id="SSF47384">
    <property type="entry name" value="Homodimeric domain of signal transducing histidine kinase"/>
    <property type="match status" value="1"/>
</dbReference>
<evidence type="ECO:0000313" key="22">
    <source>
        <dbReference type="Proteomes" id="UP000198669"/>
    </source>
</evidence>
<dbReference type="GeneID" id="30583562"/>
<dbReference type="InterPro" id="IPR035965">
    <property type="entry name" value="PAS-like_dom_sf"/>
</dbReference>
<evidence type="ECO:0000256" key="6">
    <source>
        <dbReference type="ARBA" id="ARBA00022741"/>
    </source>
</evidence>
<dbReference type="PROSITE" id="PS50109">
    <property type="entry name" value="HIS_KIN"/>
    <property type="match status" value="1"/>
</dbReference>
<dbReference type="Proteomes" id="UP000267921">
    <property type="component" value="Unassembled WGS sequence"/>
</dbReference>
<dbReference type="PROSITE" id="PS50113">
    <property type="entry name" value="PAC"/>
    <property type="match status" value="1"/>
</dbReference>
<evidence type="ECO:0000256" key="4">
    <source>
        <dbReference type="ARBA" id="ARBA00022553"/>
    </source>
</evidence>
<dbReference type="SMART" id="SM00091">
    <property type="entry name" value="PAS"/>
    <property type="match status" value="1"/>
</dbReference>
<sequence length="890" mass="100626">MECLDSFYDVLAYSENTDKLMKYITELLTGNGGGNRYFARITFEDKIFTNANFFETEIKLEHTINFNGNTKGKLEYFKNKSSGETGFLDEEKKLVELVTKGLSKAIKSRNAEDQLIRSEKKFHTIFDNAADAIFIHDLEGNFLEINEIACKRLGYTRGELLNLTPMDIDSQANAKDVPEMIEQILKNGSLIFETVHLTKNGKKIPTEISSKVIDYREEKVILSIARDISRRKEAEEQIGKLQHRLHNAMGEGNLSWWEMDIPSGKVNFDPGKVTRLGYSMDEFKDAHYTDFTKLLHPQDKGIAMEAMRCHMEGKCPAYKVDYRIKTKNGKWKWYHDRGAITEKDKQGNPVIVSGIVVDITKRKNTELEMENAKIEAETANRTKSEFLATMSHELRTPLNSIIGFSDILLDQVFGELNEKQTKYVGNVLKSGKHLLDLINSILDISKVEAGKMELQYEMFYLDDVFREVKTIVSPLATKKSINLQTDSAGNIPKIRADKGKIKQILYNLLSNAIKFTPEGGNVIIIPSTSENMVHVAVEDTGIGIAESDRDKLFKPFVQLDSSANREYEGTGLGLALINKFIELHGGSLEVESEEGKGSTFTFSIPVDPPEKNELIPEDKVEKKIPEPKVDKESLVAAPHNPKGDEPVVVVAEDDPKSRELMLAMLSSKGYHAIGVERGDQVIKKVRELKPLAVTLDIMMPGQDGWTVLDKLKKDSHTRDIPVIMISVLDKGKIDSMWTVEDYFVKPVDKADLIETLERVKKNMKPEETTILVVDDEEQDRELIHSMLDSEGFRILDAAGGEEAIKIIQKQQPDILLLDLMMPEFTGHDVIEYIQNMDPTSNISIIVCTAQELTEENKKMLDDNVACIMHKGMFRRQELVQLINNLNPPEN</sequence>
<name>A0A1L3Q366_9EURY</name>
<proteinExistence type="predicted"/>
<dbReference type="InterPro" id="IPR000014">
    <property type="entry name" value="PAS"/>
</dbReference>
<dbReference type="InterPro" id="IPR005467">
    <property type="entry name" value="His_kinase_dom"/>
</dbReference>
<dbReference type="InterPro" id="IPR001610">
    <property type="entry name" value="PAC"/>
</dbReference>
<dbReference type="NCBIfam" id="TIGR00229">
    <property type="entry name" value="sensory_box"/>
    <property type="match status" value="2"/>
</dbReference>
<dbReference type="Gene3D" id="3.40.50.2300">
    <property type="match status" value="2"/>
</dbReference>
<dbReference type="InterPro" id="IPR013655">
    <property type="entry name" value="PAS_fold_3"/>
</dbReference>
<keyword evidence="6" id="KW-0547">Nucleotide-binding</keyword>